<dbReference type="InterPro" id="IPR010334">
    <property type="entry name" value="Dcp1"/>
</dbReference>
<dbReference type="GO" id="GO:0000290">
    <property type="term" value="P:deadenylation-dependent decapping of nuclear-transcribed mRNA"/>
    <property type="evidence" value="ECO:0007669"/>
    <property type="project" value="InterPro"/>
</dbReference>
<dbReference type="GO" id="GO:0008047">
    <property type="term" value="F:enzyme activator activity"/>
    <property type="evidence" value="ECO:0007669"/>
    <property type="project" value="InterPro"/>
</dbReference>
<dbReference type="GO" id="GO:0000932">
    <property type="term" value="C:P-body"/>
    <property type="evidence" value="ECO:0007669"/>
    <property type="project" value="TreeGrafter"/>
</dbReference>
<dbReference type="GO" id="GO:0031087">
    <property type="term" value="P:deadenylation-independent decapping of nuclear-transcribed mRNA"/>
    <property type="evidence" value="ECO:0007669"/>
    <property type="project" value="TreeGrafter"/>
</dbReference>
<evidence type="ECO:0000313" key="6">
    <source>
        <dbReference type="Proteomes" id="UP000095605"/>
    </source>
</evidence>
<evidence type="ECO:0000256" key="3">
    <source>
        <dbReference type="ARBA" id="ARBA00022490"/>
    </source>
</evidence>
<dbReference type="Gene3D" id="2.30.29.30">
    <property type="entry name" value="Pleckstrin-homology domain (PH domain)/Phosphotyrosine-binding domain (PTB)"/>
    <property type="match status" value="1"/>
</dbReference>
<dbReference type="InterPro" id="IPR011993">
    <property type="entry name" value="PH-like_dom_sf"/>
</dbReference>
<keyword evidence="4" id="KW-0507">mRNA processing</keyword>
<evidence type="ECO:0000256" key="2">
    <source>
        <dbReference type="ARBA" id="ARBA00008778"/>
    </source>
</evidence>
<name>A0A1E5RZV8_9ASCO</name>
<gene>
    <name evidence="5" type="ORF">AWRI3578_g74</name>
</gene>
<dbReference type="OrthoDB" id="440673at2759"/>
<proteinExistence type="inferred from homology"/>
<evidence type="ECO:0000256" key="4">
    <source>
        <dbReference type="ARBA" id="ARBA00022664"/>
    </source>
</evidence>
<keyword evidence="3" id="KW-0963">Cytoplasm</keyword>
<dbReference type="EMBL" id="LPNL01000001">
    <property type="protein sequence ID" value="OEJ92253.1"/>
    <property type="molecule type" value="Genomic_DNA"/>
</dbReference>
<dbReference type="Pfam" id="PF06058">
    <property type="entry name" value="DCP1"/>
    <property type="match status" value="1"/>
</dbReference>
<comment type="caution">
    <text evidence="5">The sequence shown here is derived from an EMBL/GenBank/DDBJ whole genome shotgun (WGS) entry which is preliminary data.</text>
</comment>
<reference evidence="6" key="1">
    <citation type="journal article" date="2016" name="Genome Announc.">
        <title>Genome sequences of three species of Hanseniaspora isolated from spontaneous wine fermentations.</title>
        <authorList>
            <person name="Sternes P.R."/>
            <person name="Lee D."/>
            <person name="Kutyna D.R."/>
            <person name="Borneman A.R."/>
        </authorList>
    </citation>
    <scope>NUCLEOTIDE SEQUENCE [LARGE SCALE GENOMIC DNA]</scope>
    <source>
        <strain evidence="6">AWRI3578</strain>
    </source>
</reference>
<dbReference type="AlphaFoldDB" id="A0A1E5RZV8"/>
<dbReference type="GO" id="GO:0003729">
    <property type="term" value="F:mRNA binding"/>
    <property type="evidence" value="ECO:0007669"/>
    <property type="project" value="TreeGrafter"/>
</dbReference>
<dbReference type="GO" id="GO:0006397">
    <property type="term" value="P:mRNA processing"/>
    <property type="evidence" value="ECO:0007669"/>
    <property type="project" value="UniProtKB-KW"/>
</dbReference>
<dbReference type="SUPFAM" id="SSF50729">
    <property type="entry name" value="PH domain-like"/>
    <property type="match status" value="1"/>
</dbReference>
<evidence type="ECO:0000256" key="1">
    <source>
        <dbReference type="ARBA" id="ARBA00004496"/>
    </source>
</evidence>
<comment type="similarity">
    <text evidence="2">Belongs to the DCP1 family.</text>
</comment>
<dbReference type="PANTHER" id="PTHR16290:SF0">
    <property type="entry name" value="DECAPPING PROTEIN 1, ISOFORM A"/>
    <property type="match status" value="1"/>
</dbReference>
<protein>
    <submittedName>
        <fullName evidence="5">mRNA-decapping enzyme subunit 1</fullName>
    </submittedName>
</protein>
<sequence>MQTFSDYKKQLNFKVTKTYDDKIRTLVNSVNHCKVYEFDDETSDWQFTNCQGPMMLYERYLNINPQTGDIHGYQLIENEVDDIYETSQLTGEDGYRFGLMVFNRSEQVNFSLGISNDVKFINRQRALRSEENKDTESFFQVKVDLKEDLIILKSHLGQVYGFWIENEGERLLVFNLLKQFVTLQ</sequence>
<dbReference type="Proteomes" id="UP000095605">
    <property type="component" value="Unassembled WGS sequence"/>
</dbReference>
<accession>A0A1E5RZV8</accession>
<evidence type="ECO:0000313" key="5">
    <source>
        <dbReference type="EMBL" id="OEJ92253.1"/>
    </source>
</evidence>
<organism evidence="5 6">
    <name type="scientific">Hanseniaspora opuntiae</name>
    <dbReference type="NCBI Taxonomy" id="211096"/>
    <lineage>
        <taxon>Eukaryota</taxon>
        <taxon>Fungi</taxon>
        <taxon>Dikarya</taxon>
        <taxon>Ascomycota</taxon>
        <taxon>Saccharomycotina</taxon>
        <taxon>Saccharomycetes</taxon>
        <taxon>Saccharomycodales</taxon>
        <taxon>Saccharomycodaceae</taxon>
        <taxon>Hanseniaspora</taxon>
    </lineage>
</organism>
<keyword evidence="6" id="KW-1185">Reference proteome</keyword>
<comment type="subcellular location">
    <subcellularLocation>
        <location evidence="1">Cytoplasm</location>
    </subcellularLocation>
</comment>
<dbReference type="PANTHER" id="PTHR16290">
    <property type="entry name" value="TRANSCRIPTION FACTOR SMIF DECAPPING ENZYME DCP1"/>
    <property type="match status" value="1"/>
</dbReference>